<dbReference type="GeneID" id="27342463"/>
<dbReference type="PROSITE" id="PS50294">
    <property type="entry name" value="WD_REPEATS_REGION"/>
    <property type="match status" value="1"/>
</dbReference>
<feature type="repeat" description="WD" evidence="5">
    <location>
        <begin position="126"/>
        <end position="159"/>
    </location>
</feature>
<feature type="domain" description="LRRK2 beta-propeller" evidence="9">
    <location>
        <begin position="97"/>
        <end position="345"/>
    </location>
</feature>
<keyword evidence="6" id="KW-0539">Nucleus</keyword>
<evidence type="ECO:0000256" key="8">
    <source>
        <dbReference type="SAM" id="MobiDB-lite"/>
    </source>
</evidence>
<organism evidence="10 11">
    <name type="scientific">Cladophialophora immunda</name>
    <dbReference type="NCBI Taxonomy" id="569365"/>
    <lineage>
        <taxon>Eukaryota</taxon>
        <taxon>Fungi</taxon>
        <taxon>Dikarya</taxon>
        <taxon>Ascomycota</taxon>
        <taxon>Pezizomycotina</taxon>
        <taxon>Eurotiomycetes</taxon>
        <taxon>Chaetothyriomycetidae</taxon>
        <taxon>Chaetothyriales</taxon>
        <taxon>Herpotrichiellaceae</taxon>
        <taxon>Cladophialophora</taxon>
    </lineage>
</organism>
<keyword evidence="7" id="KW-0175">Coiled coil</keyword>
<dbReference type="PANTHER" id="PTHR18763">
    <property type="entry name" value="WD-REPEAT PROTEIN 18"/>
    <property type="match status" value="1"/>
</dbReference>
<dbReference type="EMBL" id="KN847041">
    <property type="protein sequence ID" value="KIW31657.1"/>
    <property type="molecule type" value="Genomic_DNA"/>
</dbReference>
<evidence type="ECO:0000313" key="11">
    <source>
        <dbReference type="Proteomes" id="UP000054466"/>
    </source>
</evidence>
<accession>A0A0D2B1Y3</accession>
<dbReference type="AlphaFoldDB" id="A0A0D2B1Y3"/>
<dbReference type="PROSITE" id="PS50082">
    <property type="entry name" value="WD_REPEATS_2"/>
    <property type="match status" value="1"/>
</dbReference>
<keyword evidence="11" id="KW-1185">Reference proteome</keyword>
<gene>
    <name evidence="10" type="ORF">PV07_03269</name>
</gene>
<evidence type="ECO:0000256" key="4">
    <source>
        <dbReference type="ARBA" id="ARBA00022737"/>
    </source>
</evidence>
<dbReference type="Pfam" id="PF23748">
    <property type="entry name" value="Beta-prop_LRRK2"/>
    <property type="match status" value="1"/>
</dbReference>
<dbReference type="HOGENOM" id="CLU_025946_1_0_1"/>
<evidence type="ECO:0000256" key="7">
    <source>
        <dbReference type="SAM" id="Coils"/>
    </source>
</evidence>
<evidence type="ECO:0000256" key="5">
    <source>
        <dbReference type="PROSITE-ProRule" id="PRU00221"/>
    </source>
</evidence>
<dbReference type="InterPro" id="IPR056602">
    <property type="entry name" value="Beta-prop_LRRK2"/>
</dbReference>
<dbReference type="VEuPathDB" id="FungiDB:PV07_03269"/>
<evidence type="ECO:0000256" key="3">
    <source>
        <dbReference type="ARBA" id="ARBA00022574"/>
    </source>
</evidence>
<name>A0A0D2B1Y3_9EURO</name>
<dbReference type="SMART" id="SM00320">
    <property type="entry name" value="WD40"/>
    <property type="match status" value="4"/>
</dbReference>
<dbReference type="Gene3D" id="2.130.10.10">
    <property type="entry name" value="YVTN repeat-like/Quinoprotein amine dehydrogenase"/>
    <property type="match status" value="2"/>
</dbReference>
<evidence type="ECO:0000256" key="2">
    <source>
        <dbReference type="ARBA" id="ARBA00010143"/>
    </source>
</evidence>
<proteinExistence type="inferred from homology"/>
<dbReference type="GO" id="GO:0006364">
    <property type="term" value="P:rRNA processing"/>
    <property type="evidence" value="ECO:0007669"/>
    <property type="project" value="UniProtKB-UniRule"/>
</dbReference>
<dbReference type="FunFam" id="2.130.10.10:FF:000929">
    <property type="entry name" value="Ribosomal assembly complex component Ipi3"/>
    <property type="match status" value="1"/>
</dbReference>
<comment type="similarity">
    <text evidence="2 6">Belongs to the WD repeat IPI3/WDR18 family.</text>
</comment>
<keyword evidence="4" id="KW-0677">Repeat</keyword>
<keyword evidence="6" id="KW-0698">rRNA processing</keyword>
<dbReference type="PANTHER" id="PTHR18763:SF0">
    <property type="entry name" value="WD REPEAT-CONTAINING PROTEIN 18"/>
    <property type="match status" value="1"/>
</dbReference>
<evidence type="ECO:0000259" key="9">
    <source>
        <dbReference type="Pfam" id="PF23748"/>
    </source>
</evidence>
<dbReference type="InterPro" id="IPR015943">
    <property type="entry name" value="WD40/YVTN_repeat-like_dom_sf"/>
</dbReference>
<keyword evidence="3 5" id="KW-0853">WD repeat</keyword>
<comment type="function">
    <text evidence="1 6">Component of the RIX1 complex required for processing of ITS2 sequences from 35S pre-rRNA.</text>
</comment>
<feature type="region of interest" description="Disordered" evidence="8">
    <location>
        <begin position="497"/>
        <end position="536"/>
    </location>
</feature>
<dbReference type="Proteomes" id="UP000054466">
    <property type="component" value="Unassembled WGS sequence"/>
</dbReference>
<dbReference type="InterPro" id="IPR036322">
    <property type="entry name" value="WD40_repeat_dom_sf"/>
</dbReference>
<evidence type="ECO:0000256" key="1">
    <source>
        <dbReference type="ARBA" id="ARBA00002355"/>
    </source>
</evidence>
<feature type="coiled-coil region" evidence="7">
    <location>
        <begin position="441"/>
        <end position="471"/>
    </location>
</feature>
<feature type="compositionally biased region" description="Basic and acidic residues" evidence="8">
    <location>
        <begin position="497"/>
        <end position="519"/>
    </location>
</feature>
<evidence type="ECO:0000313" key="10">
    <source>
        <dbReference type="EMBL" id="KIW31657.1"/>
    </source>
</evidence>
<evidence type="ECO:0000256" key="6">
    <source>
        <dbReference type="RuleBase" id="RU369067"/>
    </source>
</evidence>
<dbReference type="RefSeq" id="XP_016251873.1">
    <property type="nucleotide sequence ID" value="XM_016389971.1"/>
</dbReference>
<reference evidence="10 11" key="1">
    <citation type="submission" date="2015-01" db="EMBL/GenBank/DDBJ databases">
        <title>The Genome Sequence of Cladophialophora immunda CBS83496.</title>
        <authorList>
            <consortium name="The Broad Institute Genomics Platform"/>
            <person name="Cuomo C."/>
            <person name="de Hoog S."/>
            <person name="Gorbushina A."/>
            <person name="Stielow B."/>
            <person name="Teixiera M."/>
            <person name="Abouelleil A."/>
            <person name="Chapman S.B."/>
            <person name="Priest M."/>
            <person name="Young S.K."/>
            <person name="Wortman J."/>
            <person name="Nusbaum C."/>
            <person name="Birren B."/>
        </authorList>
    </citation>
    <scope>NUCLEOTIDE SEQUENCE [LARGE SCALE GENOMIC DNA]</scope>
    <source>
        <strain evidence="10 11">CBS 83496</strain>
    </source>
</reference>
<dbReference type="GO" id="GO:0005656">
    <property type="term" value="C:nuclear pre-replicative complex"/>
    <property type="evidence" value="ECO:0007669"/>
    <property type="project" value="TreeGrafter"/>
</dbReference>
<comment type="subunit">
    <text evidence="6">Component of the RIX1 complex, composed of IPI1, RIX1/IPI2 and IPI3 in a 1:2:2 stoichiometry. The complex interacts (via RIX1) with MDN1 (via its hexameric AAA ATPase ring) and the pre-60S ribosome particles.</text>
</comment>
<protein>
    <recommendedName>
        <fullName evidence="6">Pre-rRNA-processing protein IPI3</fullName>
    </recommendedName>
</protein>
<dbReference type="GO" id="GO:0006261">
    <property type="term" value="P:DNA-templated DNA replication"/>
    <property type="evidence" value="ECO:0007669"/>
    <property type="project" value="TreeGrafter"/>
</dbReference>
<comment type="subcellular location">
    <subcellularLocation>
        <location evidence="6">Nucleus</location>
    </subcellularLocation>
</comment>
<dbReference type="GO" id="GO:0120330">
    <property type="term" value="C:rixosome complex"/>
    <property type="evidence" value="ECO:0007669"/>
    <property type="project" value="UniProtKB-UniRule"/>
</dbReference>
<dbReference type="OrthoDB" id="756370at2759"/>
<dbReference type="SUPFAM" id="SSF50978">
    <property type="entry name" value="WD40 repeat-like"/>
    <property type="match status" value="1"/>
</dbReference>
<dbReference type="STRING" id="569365.A0A0D2B1Y3"/>
<dbReference type="InterPro" id="IPR001680">
    <property type="entry name" value="WD40_rpt"/>
</dbReference>
<sequence length="536" mass="58387">MLTESFIAATLTANKAVAHASAALKDVGIFLHEFQPQRVLRHGFKKSSSQPGCVAISDSHIFAAQADKAVVNVYSRERANQEATVPFPERVSSLAYAREAEILVLGTEGGRLILWEVATGRVTNSAASHLQAVSCLCITPRNEYILSGAADSSIHVWSLAKLVSFAQSSDSYEDDGASNAPIETFSSHRTAISALICGHSSITTNFAVSASNDGTCHIWHIQSCQALRTLLLPSYAVSITLDPADRAIYFGCENGRIQSYDIFQKVPTTNISLSSPSITAAIQLVDKDSWKTPSADVGTANCVTLSYDGTSLLSGHANGTVIRWDVAKRRILQELTNFGQPITNIEMLKPEGFLNVKRSGYTISSVVKPNLEFTSMKDNGTCGVPAKYGLHVTITAQRSLSEHDEFEQAVTGPGLPQSMLDAAIRSLSMGNSATQVSLPADTAEISKAERLEEEVSKLKQQLAVLHDLEEKRRERKLTRMGKRDELAVKKREAYFEAKRRGKDGDAAMKKWEKTEAELDRESDEEDLGDGEEMDIG</sequence>
<dbReference type="InterPro" id="IPR045227">
    <property type="entry name" value="WDR18/Ipi3/RID3"/>
</dbReference>
<feature type="compositionally biased region" description="Acidic residues" evidence="8">
    <location>
        <begin position="520"/>
        <end position="536"/>
    </location>
</feature>